<protein>
    <submittedName>
        <fullName evidence="1">Uncharacterized protein</fullName>
    </submittedName>
</protein>
<name>A0ACD6AUF5_AVESA</name>
<organism evidence="1 2">
    <name type="scientific">Avena sativa</name>
    <name type="common">Oat</name>
    <dbReference type="NCBI Taxonomy" id="4498"/>
    <lineage>
        <taxon>Eukaryota</taxon>
        <taxon>Viridiplantae</taxon>
        <taxon>Streptophyta</taxon>
        <taxon>Embryophyta</taxon>
        <taxon>Tracheophyta</taxon>
        <taxon>Spermatophyta</taxon>
        <taxon>Magnoliopsida</taxon>
        <taxon>Liliopsida</taxon>
        <taxon>Poales</taxon>
        <taxon>Poaceae</taxon>
        <taxon>BOP clade</taxon>
        <taxon>Pooideae</taxon>
        <taxon>Poodae</taxon>
        <taxon>Poeae</taxon>
        <taxon>Poeae Chloroplast Group 1 (Aveneae type)</taxon>
        <taxon>Aveninae</taxon>
        <taxon>Avena</taxon>
    </lineage>
</organism>
<dbReference type="EnsemblPlants" id="AVESA.00010b.r2.UnG1461860.1">
    <property type="protein sequence ID" value="AVESA.00010b.r2.UnG1461860.1.CDS"/>
    <property type="gene ID" value="AVESA.00010b.r2.UnG1461860"/>
</dbReference>
<dbReference type="Proteomes" id="UP001732700">
    <property type="component" value="Unassembled WGS sequence"/>
</dbReference>
<accession>A0ACD6AUF5</accession>
<keyword evidence="2" id="KW-1185">Reference proteome</keyword>
<evidence type="ECO:0000313" key="1">
    <source>
        <dbReference type="EnsemblPlants" id="AVESA.00010b.r2.UnG1461860.1.CDS"/>
    </source>
</evidence>
<reference evidence="1" key="1">
    <citation type="submission" date="2025-09" db="UniProtKB">
        <authorList>
            <consortium name="EnsemblPlants"/>
        </authorList>
    </citation>
    <scope>IDENTIFICATION</scope>
</reference>
<proteinExistence type="predicted"/>
<sequence length="218" mass="23074">MALSLVEGAAQSLVAPSLHALFLLCTILIVLSSNTIIFTSAQASNRTEDDRQALLCFKSGISRDPDGVLGSWHNDSLNFCSWQGVTCSMTLPIRVVSIQFRSTLLRGTLSSCMVALTSLVQLDLQNTTLSGSIPDEIGELPSLQTLELAGNRLEGNSLSGTIPASLGNASSLRSLLLAQENLTGSIPETLGQIPNLNVLDLRGVAEPWGSSVPGWARV</sequence>
<evidence type="ECO:0000313" key="2">
    <source>
        <dbReference type="Proteomes" id="UP001732700"/>
    </source>
</evidence>